<dbReference type="InterPro" id="IPR002189">
    <property type="entry name" value="CapZ_alpha"/>
</dbReference>
<dbReference type="Pfam" id="PF01267">
    <property type="entry name" value="F-actin_cap_A"/>
    <property type="match status" value="2"/>
</dbReference>
<gene>
    <name evidence="4" type="ORF">FD754_006805</name>
</gene>
<keyword evidence="5" id="KW-1185">Reference proteome</keyword>
<dbReference type="Proteomes" id="UP000326458">
    <property type="component" value="Unassembled WGS sequence"/>
</dbReference>
<reference evidence="4 5" key="1">
    <citation type="submission" date="2019-06" db="EMBL/GenBank/DDBJ databases">
        <title>Discovery of a novel chromosome fission-fusion reversal in muntjac.</title>
        <authorList>
            <person name="Mudd A.B."/>
            <person name="Bredeson J.V."/>
            <person name="Baum R."/>
            <person name="Hockemeyer D."/>
            <person name="Rokhsar D.S."/>
        </authorList>
    </citation>
    <scope>NUCLEOTIDE SEQUENCE [LARGE SCALE GENOMIC DNA]</scope>
    <source>
        <strain evidence="4">UTSW_UCB_Mm</strain>
        <tissue evidence="4">Fibroblast cell line</tissue>
    </source>
</reference>
<evidence type="ECO:0000256" key="3">
    <source>
        <dbReference type="RuleBase" id="RU365077"/>
    </source>
</evidence>
<evidence type="ECO:0000256" key="2">
    <source>
        <dbReference type="ARBA" id="ARBA00025389"/>
    </source>
</evidence>
<dbReference type="GO" id="GO:0051016">
    <property type="term" value="P:barbed-end actin filament capping"/>
    <property type="evidence" value="ECO:0007669"/>
    <property type="project" value="UniProtKB-UniRule"/>
</dbReference>
<organism evidence="4 5">
    <name type="scientific">Muntiacus muntjak</name>
    <name type="common">Barking deer</name>
    <name type="synonym">Indian muntjac</name>
    <dbReference type="NCBI Taxonomy" id="9888"/>
    <lineage>
        <taxon>Eukaryota</taxon>
        <taxon>Metazoa</taxon>
        <taxon>Chordata</taxon>
        <taxon>Craniata</taxon>
        <taxon>Vertebrata</taxon>
        <taxon>Euteleostomi</taxon>
        <taxon>Mammalia</taxon>
        <taxon>Eutheria</taxon>
        <taxon>Laurasiatheria</taxon>
        <taxon>Artiodactyla</taxon>
        <taxon>Ruminantia</taxon>
        <taxon>Pecora</taxon>
        <taxon>Cervidae</taxon>
        <taxon>Muntiacinae</taxon>
        <taxon>Muntiacus</taxon>
    </lineage>
</organism>
<keyword evidence="3" id="KW-0009">Actin-binding</keyword>
<comment type="caution">
    <text evidence="4">The sequence shown here is derived from an EMBL/GenBank/DDBJ whole genome shotgun (WGS) entry which is preliminary data.</text>
</comment>
<dbReference type="AlphaFoldDB" id="A0A5N3WLF1"/>
<comment type="function">
    <text evidence="2 3">F-actin-capping proteins bind in a Ca(2+)-independent manner to the fast growing ends of actin filaments (barbed end) thereby blocking the exchange of subunits at these ends. Unlike other capping proteins (such as gelsolin and severin), these proteins do not sever actin filaments.</text>
</comment>
<protein>
    <recommendedName>
        <fullName evidence="3">F-actin-capping protein subunit alpha</fullName>
    </recommendedName>
</protein>
<proteinExistence type="inferred from homology"/>
<dbReference type="Gene3D" id="3.30.1140.60">
    <property type="entry name" value="F-actin capping protein, alpha subunit"/>
    <property type="match status" value="1"/>
</dbReference>
<comment type="subunit">
    <text evidence="3">Heterodimer of an alpha and a beta subunit.</text>
</comment>
<evidence type="ECO:0000313" key="5">
    <source>
        <dbReference type="Proteomes" id="UP000326458"/>
    </source>
</evidence>
<keyword evidence="1 3" id="KW-0117">Actin capping</keyword>
<dbReference type="InterPro" id="IPR042489">
    <property type="entry name" value="CapZ_alpha_1"/>
</dbReference>
<dbReference type="EMBL" id="VCEA01000001">
    <property type="protein sequence ID" value="KAB0362649.1"/>
    <property type="molecule type" value="Genomic_DNA"/>
</dbReference>
<evidence type="ECO:0000256" key="1">
    <source>
        <dbReference type="ARBA" id="ARBA00022467"/>
    </source>
</evidence>
<evidence type="ECO:0000313" key="4">
    <source>
        <dbReference type="EMBL" id="KAB0362649.1"/>
    </source>
</evidence>
<sequence length="166" mass="19403">ADLEEQLSYEKVCIGAKFIIHAPSGEFNELFNDILLLLNNDTLLREGATHAYQFTSVKTEGYEDQVLRTEHGNLGNRKFLEPKNAYIKKRYLNGASTVYAKAFWNGHWRSEWTFKSFLQLLSENYQTMSDTTFKALPRRFPITHTKIDWNKILNYKTGKEMQNALR</sequence>
<dbReference type="PANTHER" id="PTHR10653">
    <property type="entry name" value="F-ACTIN-CAPPING PROTEIN SUBUNIT ALPHA"/>
    <property type="match status" value="1"/>
</dbReference>
<dbReference type="GO" id="GO:0030863">
    <property type="term" value="C:cortical cytoskeleton"/>
    <property type="evidence" value="ECO:0007669"/>
    <property type="project" value="TreeGrafter"/>
</dbReference>
<dbReference type="SUPFAM" id="SSF90096">
    <property type="entry name" value="Subunits of heterodimeric actin filament capping protein Capz"/>
    <property type="match status" value="1"/>
</dbReference>
<accession>A0A5N3WLF1</accession>
<comment type="similarity">
    <text evidence="3">Belongs to the F-actin-capping protein alpha subunit family.</text>
</comment>
<dbReference type="InterPro" id="IPR037282">
    <property type="entry name" value="CapZ_alpha/beta"/>
</dbReference>
<name>A0A5N3WLF1_MUNMU</name>
<dbReference type="PANTHER" id="PTHR10653:SF2">
    <property type="entry name" value="F-ACTIN-CAPPING PROTEIN SUBUNIT ALPHA-2"/>
    <property type="match status" value="1"/>
</dbReference>
<dbReference type="GO" id="GO:0051015">
    <property type="term" value="F:actin filament binding"/>
    <property type="evidence" value="ECO:0007669"/>
    <property type="project" value="TreeGrafter"/>
</dbReference>
<dbReference type="GO" id="GO:0008290">
    <property type="term" value="C:F-actin capping protein complex"/>
    <property type="evidence" value="ECO:0007669"/>
    <property type="project" value="UniProtKB-UniRule"/>
</dbReference>
<dbReference type="GO" id="GO:0030036">
    <property type="term" value="P:actin cytoskeleton organization"/>
    <property type="evidence" value="ECO:0007669"/>
    <property type="project" value="TreeGrafter"/>
</dbReference>
<feature type="non-terminal residue" evidence="4">
    <location>
        <position position="1"/>
    </location>
</feature>